<accession>A0AAF0EYQ4</accession>
<feature type="region of interest" description="Disordered" evidence="1">
    <location>
        <begin position="143"/>
        <end position="165"/>
    </location>
</feature>
<dbReference type="RefSeq" id="XP_060120556.1">
    <property type="nucleotide sequence ID" value="XM_060264573.1"/>
</dbReference>
<gene>
    <name evidence="3" type="ORF">MJAP1_000606</name>
</gene>
<dbReference type="GeneID" id="85224255"/>
<evidence type="ECO:0000313" key="4">
    <source>
        <dbReference type="Proteomes" id="UP001217754"/>
    </source>
</evidence>
<keyword evidence="4" id="KW-1185">Reference proteome</keyword>
<organism evidence="3 4">
    <name type="scientific">Malassezia japonica</name>
    <dbReference type="NCBI Taxonomy" id="223818"/>
    <lineage>
        <taxon>Eukaryota</taxon>
        <taxon>Fungi</taxon>
        <taxon>Dikarya</taxon>
        <taxon>Basidiomycota</taxon>
        <taxon>Ustilaginomycotina</taxon>
        <taxon>Malasseziomycetes</taxon>
        <taxon>Malasseziales</taxon>
        <taxon>Malasseziaceae</taxon>
        <taxon>Malassezia</taxon>
    </lineage>
</organism>
<feature type="domain" description="T-SNARE coiled-coil homology" evidence="2">
    <location>
        <begin position="205"/>
        <end position="267"/>
    </location>
</feature>
<protein>
    <recommendedName>
        <fullName evidence="2">t-SNARE coiled-coil homology domain-containing protein</fullName>
    </recommendedName>
</protein>
<sequence>MDAERRGLAAYGARDAAPRFQSLCASTFAVLQERIRLAHEIASSAEASDHAFLRTFPYFARDKTIAKNLHTLMDALDAWNAVHARGDLMQDDDVPTPEQLGDWTGTVHRLVHLLGQTNNELNDPRGTEIVQDLRSLHPHVFGLDTPLDKPAPEPEAEPEEAEAMPAERLSRVEFMTQVDDLPEQDSSARYAPDDREAAAQFALQNAAFRDQDTHLDHLSTSISRQHDLSLRMNEELELHAGLLTDLDRGVDDTELRLGGASNRLDRFRASMKEHGSVWIIF</sequence>
<evidence type="ECO:0000259" key="2">
    <source>
        <dbReference type="PROSITE" id="PS50192"/>
    </source>
</evidence>
<name>A0AAF0EYQ4_9BASI</name>
<dbReference type="SMART" id="SM00397">
    <property type="entry name" value="t_SNARE"/>
    <property type="match status" value="1"/>
</dbReference>
<dbReference type="SUPFAM" id="SSF58038">
    <property type="entry name" value="SNARE fusion complex"/>
    <property type="match status" value="1"/>
</dbReference>
<proteinExistence type="predicted"/>
<reference evidence="3" key="1">
    <citation type="submission" date="2023-03" db="EMBL/GenBank/DDBJ databases">
        <title>Mating type loci evolution in Malassezia.</title>
        <authorList>
            <person name="Coelho M.A."/>
        </authorList>
    </citation>
    <scope>NUCLEOTIDE SEQUENCE</scope>
    <source>
        <strain evidence="3">CBS 9431</strain>
    </source>
</reference>
<dbReference type="EMBL" id="CP119958">
    <property type="protein sequence ID" value="WFD37659.1"/>
    <property type="molecule type" value="Genomic_DNA"/>
</dbReference>
<dbReference type="PROSITE" id="PS50192">
    <property type="entry name" value="T_SNARE"/>
    <property type="match status" value="1"/>
</dbReference>
<dbReference type="CDD" id="cd15859">
    <property type="entry name" value="SNARE_SYN8"/>
    <property type="match status" value="1"/>
</dbReference>
<dbReference type="Gene3D" id="1.20.5.110">
    <property type="match status" value="1"/>
</dbReference>
<dbReference type="Proteomes" id="UP001217754">
    <property type="component" value="Chromosome 1"/>
</dbReference>
<dbReference type="AlphaFoldDB" id="A0AAF0EYQ4"/>
<evidence type="ECO:0000256" key="1">
    <source>
        <dbReference type="SAM" id="MobiDB-lite"/>
    </source>
</evidence>
<evidence type="ECO:0000313" key="3">
    <source>
        <dbReference type="EMBL" id="WFD37659.1"/>
    </source>
</evidence>
<dbReference type="InterPro" id="IPR000727">
    <property type="entry name" value="T_SNARE_dom"/>
</dbReference>